<accession>A0A2X0PFK9</accession>
<dbReference type="AlphaFoldDB" id="A0A2X0PFK9"/>
<gene>
    <name evidence="1" type="primary">BQ5605_C024g09906</name>
    <name evidence="1" type="ORF">BQ5605_C024G09906</name>
</gene>
<evidence type="ECO:0000313" key="2">
    <source>
        <dbReference type="Proteomes" id="UP000249464"/>
    </source>
</evidence>
<organism evidence="1 2">
    <name type="scientific">Microbotryum silenes-dioicae</name>
    <dbReference type="NCBI Taxonomy" id="796604"/>
    <lineage>
        <taxon>Eukaryota</taxon>
        <taxon>Fungi</taxon>
        <taxon>Dikarya</taxon>
        <taxon>Basidiomycota</taxon>
        <taxon>Pucciniomycotina</taxon>
        <taxon>Microbotryomycetes</taxon>
        <taxon>Microbotryales</taxon>
        <taxon>Microbotryaceae</taxon>
        <taxon>Microbotryum</taxon>
    </lineage>
</organism>
<protein>
    <submittedName>
        <fullName evidence="1">BQ5605_C024g09906 protein</fullName>
    </submittedName>
</protein>
<name>A0A2X0PFK9_9BASI</name>
<evidence type="ECO:0000313" key="1">
    <source>
        <dbReference type="EMBL" id="SGZ26398.1"/>
    </source>
</evidence>
<proteinExistence type="predicted"/>
<dbReference type="Proteomes" id="UP000249464">
    <property type="component" value="Unassembled WGS sequence"/>
</dbReference>
<sequence length="82" mass="9072">MWYKSMYLDLAPPPAGAGHPQACPADGRARMSCAYAIQWSTSSREPIVMQEKCASSAPRRHPQEYRKALEVGERPLDAPDSP</sequence>
<dbReference type="EMBL" id="FQNC01000086">
    <property type="protein sequence ID" value="SGZ26398.1"/>
    <property type="molecule type" value="Genomic_DNA"/>
</dbReference>
<reference evidence="1 2" key="1">
    <citation type="submission" date="2016-11" db="EMBL/GenBank/DDBJ databases">
        <authorList>
            <person name="Jaros S."/>
            <person name="Januszkiewicz K."/>
            <person name="Wedrychowicz H."/>
        </authorList>
    </citation>
    <scope>NUCLEOTIDE SEQUENCE [LARGE SCALE GENOMIC DNA]</scope>
</reference>
<keyword evidence="2" id="KW-1185">Reference proteome</keyword>